<keyword evidence="6" id="KW-0999">Mitochondrion inner membrane</keyword>
<dbReference type="InterPro" id="IPR037730">
    <property type="entry name" value="IMP2"/>
</dbReference>
<comment type="subcellular location">
    <subcellularLocation>
        <location evidence="1">Mitochondrion inner membrane</location>
        <topology evidence="1">Single-pass membrane protein</topology>
    </subcellularLocation>
</comment>
<evidence type="ECO:0000256" key="2">
    <source>
        <dbReference type="ARBA" id="ARBA00007066"/>
    </source>
</evidence>
<evidence type="ECO:0000313" key="14">
    <source>
        <dbReference type="Proteomes" id="UP000714275"/>
    </source>
</evidence>
<dbReference type="InterPro" id="IPR000223">
    <property type="entry name" value="Pept_S26A_signal_pept_1"/>
</dbReference>
<dbReference type="Gene3D" id="2.10.109.10">
    <property type="entry name" value="Umud Fragment, subunit A"/>
    <property type="match status" value="1"/>
</dbReference>
<keyword evidence="8" id="KW-1133">Transmembrane helix</keyword>
<keyword evidence="9" id="KW-0496">Mitochondrion</keyword>
<gene>
    <name evidence="13" type="ORF">EV702DRAFT_1194255</name>
</gene>
<evidence type="ECO:0000256" key="8">
    <source>
        <dbReference type="ARBA" id="ARBA00022989"/>
    </source>
</evidence>
<evidence type="ECO:0000256" key="7">
    <source>
        <dbReference type="ARBA" id="ARBA00022801"/>
    </source>
</evidence>
<keyword evidence="5" id="KW-0812">Transmembrane</keyword>
<evidence type="ECO:0000259" key="12">
    <source>
        <dbReference type="Pfam" id="PF10502"/>
    </source>
</evidence>
<evidence type="ECO:0000256" key="6">
    <source>
        <dbReference type="ARBA" id="ARBA00022792"/>
    </source>
</evidence>
<dbReference type="Proteomes" id="UP000714275">
    <property type="component" value="Unassembled WGS sequence"/>
</dbReference>
<dbReference type="Pfam" id="PF10502">
    <property type="entry name" value="Peptidase_S26"/>
    <property type="match status" value="1"/>
</dbReference>
<evidence type="ECO:0000256" key="5">
    <source>
        <dbReference type="ARBA" id="ARBA00022692"/>
    </source>
</evidence>
<comment type="caution">
    <text evidence="13">The sequence shown here is derived from an EMBL/GenBank/DDBJ whole genome shotgun (WGS) entry which is preliminary data.</text>
</comment>
<sequence>MSLFPKFLKLSRPLTARRVHSATNPEGSFRRAWASIGRPLRWIYWLPLGLGFTQYFYTLKTIRGRSMQPTLNPDTSSWDDIVVFDRYSINSGEPIRKGDIVALRDPIDSRKMLVKRIVAVAGDVVKTLPPYPDAEVFVPEGHVWVEGDEPFRTLDSNKFGPVPLALLDSKLVYIVWPLDRIGPLRPTISPVSKRGVSRDFRWYSDMAAFKREQRRQSRVTTRTLDDHVSVVT</sequence>
<dbReference type="PANTHER" id="PTHR46041">
    <property type="entry name" value="MITOCHONDRIAL INNER MEMBRANE PROTEASE SUBUNIT 2"/>
    <property type="match status" value="1"/>
</dbReference>
<evidence type="ECO:0000256" key="10">
    <source>
        <dbReference type="ARBA" id="ARBA00023136"/>
    </source>
</evidence>
<feature type="active site" evidence="11">
    <location>
        <position position="66"/>
    </location>
</feature>
<protein>
    <recommendedName>
        <fullName evidence="3">Mitochondrial inner membrane protease subunit 2</fullName>
    </recommendedName>
</protein>
<feature type="active site" evidence="11">
    <location>
        <position position="115"/>
    </location>
</feature>
<dbReference type="InterPro" id="IPR036286">
    <property type="entry name" value="LexA/Signal_pep-like_sf"/>
</dbReference>
<dbReference type="EMBL" id="JABBWD010000009">
    <property type="protein sequence ID" value="KAG1780121.1"/>
    <property type="molecule type" value="Genomic_DNA"/>
</dbReference>
<name>A0A9P7D6A1_9AGAM</name>
<keyword evidence="7" id="KW-0378">Hydrolase</keyword>
<organism evidence="13 14">
    <name type="scientific">Suillus placidus</name>
    <dbReference type="NCBI Taxonomy" id="48579"/>
    <lineage>
        <taxon>Eukaryota</taxon>
        <taxon>Fungi</taxon>
        <taxon>Dikarya</taxon>
        <taxon>Basidiomycota</taxon>
        <taxon>Agaricomycotina</taxon>
        <taxon>Agaricomycetes</taxon>
        <taxon>Agaricomycetidae</taxon>
        <taxon>Boletales</taxon>
        <taxon>Suillineae</taxon>
        <taxon>Suillaceae</taxon>
        <taxon>Suillus</taxon>
    </lineage>
</organism>
<evidence type="ECO:0000256" key="9">
    <source>
        <dbReference type="ARBA" id="ARBA00023128"/>
    </source>
</evidence>
<dbReference type="PRINTS" id="PR00727">
    <property type="entry name" value="LEADERPTASE"/>
</dbReference>
<proteinExistence type="inferred from homology"/>
<dbReference type="AlphaFoldDB" id="A0A9P7D6A1"/>
<dbReference type="InterPro" id="IPR019533">
    <property type="entry name" value="Peptidase_S26"/>
</dbReference>
<evidence type="ECO:0000256" key="1">
    <source>
        <dbReference type="ARBA" id="ARBA00004434"/>
    </source>
</evidence>
<comment type="similarity">
    <text evidence="2">Belongs to the peptidase S26 family. IMP2 subfamily.</text>
</comment>
<evidence type="ECO:0000313" key="13">
    <source>
        <dbReference type="EMBL" id="KAG1780121.1"/>
    </source>
</evidence>
<dbReference type="GO" id="GO:0006627">
    <property type="term" value="P:protein processing involved in protein targeting to mitochondrion"/>
    <property type="evidence" value="ECO:0007669"/>
    <property type="project" value="InterPro"/>
</dbReference>
<dbReference type="GO" id="GO:0004252">
    <property type="term" value="F:serine-type endopeptidase activity"/>
    <property type="evidence" value="ECO:0007669"/>
    <property type="project" value="InterPro"/>
</dbReference>
<evidence type="ECO:0000256" key="11">
    <source>
        <dbReference type="PIRSR" id="PIRSR600223-1"/>
    </source>
</evidence>
<keyword evidence="14" id="KW-1185">Reference proteome</keyword>
<reference evidence="13" key="1">
    <citation type="journal article" date="2020" name="New Phytol.">
        <title>Comparative genomics reveals dynamic genome evolution in host specialist ectomycorrhizal fungi.</title>
        <authorList>
            <person name="Lofgren L.A."/>
            <person name="Nguyen N.H."/>
            <person name="Vilgalys R."/>
            <person name="Ruytinx J."/>
            <person name="Liao H.L."/>
            <person name="Branco S."/>
            <person name="Kuo A."/>
            <person name="LaButti K."/>
            <person name="Lipzen A."/>
            <person name="Andreopoulos W."/>
            <person name="Pangilinan J."/>
            <person name="Riley R."/>
            <person name="Hundley H."/>
            <person name="Na H."/>
            <person name="Barry K."/>
            <person name="Grigoriev I.V."/>
            <person name="Stajich J.E."/>
            <person name="Kennedy P.G."/>
        </authorList>
    </citation>
    <scope>NUCLEOTIDE SEQUENCE</scope>
    <source>
        <strain evidence="13">DOB743</strain>
    </source>
</reference>
<dbReference type="GO" id="GO:0042720">
    <property type="term" value="C:mitochondrial inner membrane peptidase complex"/>
    <property type="evidence" value="ECO:0007669"/>
    <property type="project" value="InterPro"/>
</dbReference>
<dbReference type="PANTHER" id="PTHR46041:SF2">
    <property type="entry name" value="MITOCHONDRIAL INNER MEMBRANE PROTEASE SUBUNIT 2"/>
    <property type="match status" value="1"/>
</dbReference>
<dbReference type="CDD" id="cd06530">
    <property type="entry name" value="S26_SPase_I"/>
    <property type="match status" value="1"/>
</dbReference>
<feature type="domain" description="Peptidase S26" evidence="12">
    <location>
        <begin position="51"/>
        <end position="126"/>
    </location>
</feature>
<keyword evidence="4" id="KW-0645">Protease</keyword>
<dbReference type="OrthoDB" id="308440at2759"/>
<evidence type="ECO:0000256" key="4">
    <source>
        <dbReference type="ARBA" id="ARBA00022670"/>
    </source>
</evidence>
<accession>A0A9P7D6A1</accession>
<keyword evidence="10" id="KW-0472">Membrane</keyword>
<evidence type="ECO:0000256" key="3">
    <source>
        <dbReference type="ARBA" id="ARBA00013650"/>
    </source>
</evidence>
<dbReference type="SUPFAM" id="SSF51306">
    <property type="entry name" value="LexA/Signal peptidase"/>
    <property type="match status" value="1"/>
</dbReference>
<dbReference type="GO" id="GO:0006465">
    <property type="term" value="P:signal peptide processing"/>
    <property type="evidence" value="ECO:0007669"/>
    <property type="project" value="InterPro"/>
</dbReference>